<sequence>MTVKNIFTLATLATVAAAQCDLNDPTPQPNLYTNATPAAVYAAQANAQTYQGETTQVQGKVFDRFIQIWLEKASYRDAVRDPNLEWLASQGILLSNYFGLTHPSQPNYIAASAGDNFGCQNDNFTQVAANVSTVVDLLEDKGILWGTYQEDMPFTGFQGNRWQDQIFKTNDYMRKHNPLIKFDANTNCRRLSYQKNLTQFDMDLQGKRMPQWAFITPNMQHNGHDTDIIHAGAWTRKFLEPLLNNEDFMERTLILVAYDANEQPQEGNRVWATLLGGAVPKSLHGSTDSQYYNHYSTISTVEANWDLHTLGRWDVGANVFKIVADQTGDNYTPNDAVAGLQPTVFLNASFQGPFNGQAGVGFAPYPIPNTNIVANGRTVLPSIVDMYKDLQNSKNMYYNSSVVVPDGQHPPPGYIGGSFDV</sequence>
<protein>
    <recommendedName>
        <fullName evidence="5">Acid phosphatase</fullName>
    </recommendedName>
</protein>
<proteinExistence type="predicted"/>
<dbReference type="AlphaFoldDB" id="A0A6A6FBA0"/>
<accession>A0A6A6FBA0</accession>
<gene>
    <name evidence="3" type="ORF">CERZMDRAFT_45105</name>
</gene>
<dbReference type="OrthoDB" id="5135119at2759"/>
<evidence type="ECO:0000256" key="2">
    <source>
        <dbReference type="SAM" id="SignalP"/>
    </source>
</evidence>
<name>A0A6A6FBA0_9PEZI</name>
<evidence type="ECO:0008006" key="5">
    <source>
        <dbReference type="Google" id="ProtNLM"/>
    </source>
</evidence>
<dbReference type="PANTHER" id="PTHR31956:SF15">
    <property type="entry name" value="ACID PHOSPHATASE PHOA"/>
    <property type="match status" value="1"/>
</dbReference>
<dbReference type="EMBL" id="ML992680">
    <property type="protein sequence ID" value="KAF2210666.1"/>
    <property type="molecule type" value="Genomic_DNA"/>
</dbReference>
<dbReference type="InterPro" id="IPR007312">
    <property type="entry name" value="Phosphoesterase"/>
</dbReference>
<keyword evidence="4" id="KW-1185">Reference proteome</keyword>
<feature type="signal peptide" evidence="2">
    <location>
        <begin position="1"/>
        <end position="18"/>
    </location>
</feature>
<keyword evidence="2" id="KW-0732">Signal</keyword>
<keyword evidence="1" id="KW-0378">Hydrolase</keyword>
<reference evidence="3" key="1">
    <citation type="journal article" date="2020" name="Stud. Mycol.">
        <title>101 Dothideomycetes genomes: a test case for predicting lifestyles and emergence of pathogens.</title>
        <authorList>
            <person name="Haridas S."/>
            <person name="Albert R."/>
            <person name="Binder M."/>
            <person name="Bloem J."/>
            <person name="Labutti K."/>
            <person name="Salamov A."/>
            <person name="Andreopoulos B."/>
            <person name="Baker S."/>
            <person name="Barry K."/>
            <person name="Bills G."/>
            <person name="Bluhm B."/>
            <person name="Cannon C."/>
            <person name="Castanera R."/>
            <person name="Culley D."/>
            <person name="Daum C."/>
            <person name="Ezra D."/>
            <person name="Gonzalez J."/>
            <person name="Henrissat B."/>
            <person name="Kuo A."/>
            <person name="Liang C."/>
            <person name="Lipzen A."/>
            <person name="Lutzoni F."/>
            <person name="Magnuson J."/>
            <person name="Mondo S."/>
            <person name="Nolan M."/>
            <person name="Ohm R."/>
            <person name="Pangilinan J."/>
            <person name="Park H.-J."/>
            <person name="Ramirez L."/>
            <person name="Alfaro M."/>
            <person name="Sun H."/>
            <person name="Tritt A."/>
            <person name="Yoshinaga Y."/>
            <person name="Zwiers L.-H."/>
            <person name="Turgeon B."/>
            <person name="Goodwin S."/>
            <person name="Spatafora J."/>
            <person name="Crous P."/>
            <person name="Grigoriev I."/>
        </authorList>
    </citation>
    <scope>NUCLEOTIDE SEQUENCE</scope>
    <source>
        <strain evidence="3">SCOH1-5</strain>
    </source>
</reference>
<dbReference type="GO" id="GO:0009395">
    <property type="term" value="P:phospholipid catabolic process"/>
    <property type="evidence" value="ECO:0007669"/>
    <property type="project" value="TreeGrafter"/>
</dbReference>
<dbReference type="PANTHER" id="PTHR31956">
    <property type="entry name" value="NON-SPECIFIC PHOSPHOLIPASE C4-RELATED"/>
    <property type="match status" value="1"/>
</dbReference>
<evidence type="ECO:0000313" key="4">
    <source>
        <dbReference type="Proteomes" id="UP000799539"/>
    </source>
</evidence>
<dbReference type="InterPro" id="IPR017850">
    <property type="entry name" value="Alkaline_phosphatase_core_sf"/>
</dbReference>
<evidence type="ECO:0000313" key="3">
    <source>
        <dbReference type="EMBL" id="KAF2210666.1"/>
    </source>
</evidence>
<dbReference type="Gene3D" id="3.40.720.10">
    <property type="entry name" value="Alkaline Phosphatase, subunit A"/>
    <property type="match status" value="1"/>
</dbReference>
<evidence type="ECO:0000256" key="1">
    <source>
        <dbReference type="ARBA" id="ARBA00022801"/>
    </source>
</evidence>
<dbReference type="Proteomes" id="UP000799539">
    <property type="component" value="Unassembled WGS sequence"/>
</dbReference>
<dbReference type="GO" id="GO:0016788">
    <property type="term" value="F:hydrolase activity, acting on ester bonds"/>
    <property type="evidence" value="ECO:0007669"/>
    <property type="project" value="InterPro"/>
</dbReference>
<organism evidence="3 4">
    <name type="scientific">Cercospora zeae-maydis SCOH1-5</name>
    <dbReference type="NCBI Taxonomy" id="717836"/>
    <lineage>
        <taxon>Eukaryota</taxon>
        <taxon>Fungi</taxon>
        <taxon>Dikarya</taxon>
        <taxon>Ascomycota</taxon>
        <taxon>Pezizomycotina</taxon>
        <taxon>Dothideomycetes</taxon>
        <taxon>Dothideomycetidae</taxon>
        <taxon>Mycosphaerellales</taxon>
        <taxon>Mycosphaerellaceae</taxon>
        <taxon>Cercospora</taxon>
    </lineage>
</organism>
<dbReference type="FunFam" id="3.40.720.10:FF:000064">
    <property type="entry name" value="Probable acid phosphatase Pho610"/>
    <property type="match status" value="1"/>
</dbReference>
<feature type="chain" id="PRO_5025603621" description="Acid phosphatase" evidence="2">
    <location>
        <begin position="19"/>
        <end position="421"/>
    </location>
</feature>
<dbReference type="Pfam" id="PF04185">
    <property type="entry name" value="Phosphoesterase"/>
    <property type="match status" value="1"/>
</dbReference>